<dbReference type="PANTHER" id="PTHR43257:SF2">
    <property type="entry name" value="PYRUVATE DEHYDROGENASE E1 COMPONENT SUBUNIT BETA"/>
    <property type="match status" value="1"/>
</dbReference>
<evidence type="ECO:0000256" key="2">
    <source>
        <dbReference type="ARBA" id="ARBA00023002"/>
    </source>
</evidence>
<dbReference type="Pfam" id="PF02780">
    <property type="entry name" value="Transketolase_C"/>
    <property type="match status" value="1"/>
</dbReference>
<dbReference type="InterPro" id="IPR009014">
    <property type="entry name" value="Transketo_C/PFOR_II"/>
</dbReference>
<keyword evidence="5" id="KW-0670">Pyruvate</keyword>
<dbReference type="InterPro" id="IPR005475">
    <property type="entry name" value="Transketolase-like_Pyr-bd"/>
</dbReference>
<organism evidence="5 6">
    <name type="scientific">Rivihabitans pingtungensis</name>
    <dbReference type="NCBI Taxonomy" id="1054498"/>
    <lineage>
        <taxon>Bacteria</taxon>
        <taxon>Pseudomonadati</taxon>
        <taxon>Pseudomonadota</taxon>
        <taxon>Betaproteobacteria</taxon>
        <taxon>Neisseriales</taxon>
        <taxon>Aquaspirillaceae</taxon>
        <taxon>Rivihabitans</taxon>
    </lineage>
</organism>
<dbReference type="CDD" id="cd07036">
    <property type="entry name" value="TPP_PYR_E1-PDHc-beta_like"/>
    <property type="match status" value="1"/>
</dbReference>
<reference evidence="5 6" key="1">
    <citation type="submission" date="2018-05" db="EMBL/GenBank/DDBJ databases">
        <title>Genomic Encyclopedia of Type Strains, Phase IV (KMG-IV): sequencing the most valuable type-strain genomes for metagenomic binning, comparative biology and taxonomic classification.</title>
        <authorList>
            <person name="Goeker M."/>
        </authorList>
    </citation>
    <scope>NUCLEOTIDE SEQUENCE [LARGE SCALE GENOMIC DNA]</scope>
    <source>
        <strain evidence="5 6">DSM 29661</strain>
    </source>
</reference>
<keyword evidence="2" id="KW-0560">Oxidoreductase</keyword>
<comment type="cofactor">
    <cofactor evidence="1">
        <name>thiamine diphosphate</name>
        <dbReference type="ChEBI" id="CHEBI:58937"/>
    </cofactor>
</comment>
<protein>
    <submittedName>
        <fullName evidence="5">Pyruvate dehydrogenase E1 component beta subunit</fullName>
    </submittedName>
</protein>
<comment type="caution">
    <text evidence="5">The sequence shown here is derived from an EMBL/GenBank/DDBJ whole genome shotgun (WGS) entry which is preliminary data.</text>
</comment>
<dbReference type="PANTHER" id="PTHR43257">
    <property type="entry name" value="PYRUVATE DEHYDROGENASE E1 COMPONENT BETA SUBUNIT"/>
    <property type="match status" value="1"/>
</dbReference>
<dbReference type="Proteomes" id="UP000247555">
    <property type="component" value="Unassembled WGS sequence"/>
</dbReference>
<dbReference type="FunFam" id="3.40.50.920:FF:000001">
    <property type="entry name" value="Pyruvate dehydrogenase E1 beta subunit"/>
    <property type="match status" value="1"/>
</dbReference>
<evidence type="ECO:0000313" key="5">
    <source>
        <dbReference type="EMBL" id="PXX80407.1"/>
    </source>
</evidence>
<feature type="domain" description="Transketolase-like pyrimidine-binding" evidence="4">
    <location>
        <begin position="4"/>
        <end position="179"/>
    </location>
</feature>
<dbReference type="FunFam" id="3.40.50.970:FF:000001">
    <property type="entry name" value="Pyruvate dehydrogenase E1 beta subunit"/>
    <property type="match status" value="1"/>
</dbReference>
<dbReference type="SUPFAM" id="SSF52922">
    <property type="entry name" value="TK C-terminal domain-like"/>
    <property type="match status" value="1"/>
</dbReference>
<gene>
    <name evidence="5" type="ORF">DFR34_104186</name>
</gene>
<accession>A0A318LFM0</accession>
<keyword evidence="3" id="KW-0786">Thiamine pyrophosphate</keyword>
<dbReference type="InterPro" id="IPR033248">
    <property type="entry name" value="Transketolase_C"/>
</dbReference>
<dbReference type="OrthoDB" id="9780894at2"/>
<dbReference type="GO" id="GO:0016491">
    <property type="term" value="F:oxidoreductase activity"/>
    <property type="evidence" value="ECO:0007669"/>
    <property type="project" value="UniProtKB-KW"/>
</dbReference>
<evidence type="ECO:0000256" key="1">
    <source>
        <dbReference type="ARBA" id="ARBA00001964"/>
    </source>
</evidence>
<keyword evidence="6" id="KW-1185">Reference proteome</keyword>
<evidence type="ECO:0000259" key="4">
    <source>
        <dbReference type="SMART" id="SM00861"/>
    </source>
</evidence>
<dbReference type="EMBL" id="QJKI01000004">
    <property type="protein sequence ID" value="PXX80407.1"/>
    <property type="molecule type" value="Genomic_DNA"/>
</dbReference>
<dbReference type="AlphaFoldDB" id="A0A318LFM0"/>
<dbReference type="Gene3D" id="3.40.50.920">
    <property type="match status" value="1"/>
</dbReference>
<sequence>MNTLTLLDAINAALAWELAHDDNVVLFGEDIGKNGGVFRATLGLQERFGEQRVLDAPLAETQIAGMAIGMAAQGLRPVCEIQFAGFMYSTFDHLINHAARLRHRTRGRLSCPMVLRTPVGGGIHAPEHHGESPEAWLAHTPGLKVVSPSSPARAYGLLLAAIRDPDPVIFLEPTRLYRLLKEPVADNGEALPLGAAFTLREGCDVTLVSWGASVLETLQAAEQLAEQGVSAEVIDVASLKPLDMPTILASVAKTGRCVIVHEAARQCGVGAEIAANLASEGLMSLLAPVERVTGFDTPLPLARLEDEYLPSVARILAAVERVRAY</sequence>
<dbReference type="Gene3D" id="3.40.50.970">
    <property type="match status" value="1"/>
</dbReference>
<dbReference type="SUPFAM" id="SSF52518">
    <property type="entry name" value="Thiamin diphosphate-binding fold (THDP-binding)"/>
    <property type="match status" value="1"/>
</dbReference>
<name>A0A318LFM0_9NEIS</name>
<dbReference type="RefSeq" id="WP_110390092.1">
    <property type="nucleotide sequence ID" value="NZ_DAOPYX010000192.1"/>
</dbReference>
<dbReference type="InterPro" id="IPR029061">
    <property type="entry name" value="THDP-binding"/>
</dbReference>
<evidence type="ECO:0000313" key="6">
    <source>
        <dbReference type="Proteomes" id="UP000247555"/>
    </source>
</evidence>
<dbReference type="Pfam" id="PF02779">
    <property type="entry name" value="Transket_pyr"/>
    <property type="match status" value="1"/>
</dbReference>
<evidence type="ECO:0000256" key="3">
    <source>
        <dbReference type="ARBA" id="ARBA00023052"/>
    </source>
</evidence>
<proteinExistence type="predicted"/>
<dbReference type="SMART" id="SM00861">
    <property type="entry name" value="Transket_pyr"/>
    <property type="match status" value="1"/>
</dbReference>